<accession>A0A8T1MYY9</accession>
<comment type="caution">
    <text evidence="3">The sequence shown here is derived from an EMBL/GenBank/DDBJ whole genome shotgun (WGS) entry which is preliminary data.</text>
</comment>
<evidence type="ECO:0000313" key="3">
    <source>
        <dbReference type="EMBL" id="KAG5454239.1"/>
    </source>
</evidence>
<evidence type="ECO:0000256" key="2">
    <source>
        <dbReference type="SAM" id="MobiDB-lite"/>
    </source>
</evidence>
<organism evidence="3 4">
    <name type="scientific">Clonorchis sinensis</name>
    <name type="common">Chinese liver fluke</name>
    <dbReference type="NCBI Taxonomy" id="79923"/>
    <lineage>
        <taxon>Eukaryota</taxon>
        <taxon>Metazoa</taxon>
        <taxon>Spiralia</taxon>
        <taxon>Lophotrochozoa</taxon>
        <taxon>Platyhelminthes</taxon>
        <taxon>Trematoda</taxon>
        <taxon>Digenea</taxon>
        <taxon>Opisthorchiida</taxon>
        <taxon>Opisthorchiata</taxon>
        <taxon>Opisthorchiidae</taxon>
        <taxon>Clonorchis</taxon>
    </lineage>
</organism>
<feature type="region of interest" description="Disordered" evidence="2">
    <location>
        <begin position="1"/>
        <end position="34"/>
    </location>
</feature>
<evidence type="ECO:0000313" key="4">
    <source>
        <dbReference type="Proteomes" id="UP000286415"/>
    </source>
</evidence>
<feature type="coiled-coil region" evidence="1">
    <location>
        <begin position="56"/>
        <end position="104"/>
    </location>
</feature>
<sequence length="149" mass="17679">MRQSTESRGVAMQHSTPEIKLGSRPVDEENKLQCQRKQSAVGRTYVESQAAIRQWITRLESEVRRFKTENTNLLRLKAEREESMKRLECETKKFEEMREKERKLFSDYRENEMRKLNFEWFQLRLPGLGVLLASIPLGRLNKNRFDGAT</sequence>
<evidence type="ECO:0000256" key="1">
    <source>
        <dbReference type="SAM" id="Coils"/>
    </source>
</evidence>
<name>A0A8T1MYY9_CLOSI</name>
<keyword evidence="4" id="KW-1185">Reference proteome</keyword>
<dbReference type="OrthoDB" id="6287437at2759"/>
<dbReference type="EMBL" id="NIRI02000010">
    <property type="protein sequence ID" value="KAG5454239.1"/>
    <property type="molecule type" value="Genomic_DNA"/>
</dbReference>
<dbReference type="Proteomes" id="UP000286415">
    <property type="component" value="Unassembled WGS sequence"/>
</dbReference>
<gene>
    <name evidence="3" type="ORF">CSKR_201946</name>
</gene>
<proteinExistence type="predicted"/>
<reference evidence="3 4" key="2">
    <citation type="journal article" date="2021" name="Genomics">
        <title>High-quality reference genome for Clonorchis sinensis.</title>
        <authorList>
            <person name="Young N.D."/>
            <person name="Stroehlein A.J."/>
            <person name="Kinkar L."/>
            <person name="Wang T."/>
            <person name="Sohn W.M."/>
            <person name="Chang B.C.H."/>
            <person name="Kaur P."/>
            <person name="Weisz D."/>
            <person name="Dudchenko O."/>
            <person name="Aiden E.L."/>
            <person name="Korhonen P.K."/>
            <person name="Gasser R.B."/>
        </authorList>
    </citation>
    <scope>NUCLEOTIDE SEQUENCE [LARGE SCALE GENOMIC DNA]</scope>
    <source>
        <strain evidence="3">Cs-k2</strain>
    </source>
</reference>
<keyword evidence="1" id="KW-0175">Coiled coil</keyword>
<reference evidence="3 4" key="1">
    <citation type="journal article" date="2018" name="Biotechnol. Adv.">
        <title>Improved genomic resources and new bioinformatic workflow for the carcinogenic parasite Clonorchis sinensis: Biotechnological implications.</title>
        <authorList>
            <person name="Wang D."/>
            <person name="Korhonen P.K."/>
            <person name="Gasser R.B."/>
            <person name="Young N.D."/>
        </authorList>
    </citation>
    <scope>NUCLEOTIDE SEQUENCE [LARGE SCALE GENOMIC DNA]</scope>
    <source>
        <strain evidence="3">Cs-k2</strain>
    </source>
</reference>
<dbReference type="AlphaFoldDB" id="A0A8T1MYY9"/>
<protein>
    <submittedName>
        <fullName evidence="3">Uncharacterized protein</fullName>
    </submittedName>
</protein>